<reference evidence="2" key="1">
    <citation type="submission" date="2023-03" db="EMBL/GenBank/DDBJ databases">
        <authorList>
            <person name="Steffen K."/>
            <person name="Cardenas P."/>
        </authorList>
    </citation>
    <scope>NUCLEOTIDE SEQUENCE</scope>
</reference>
<dbReference type="Proteomes" id="UP001174909">
    <property type="component" value="Unassembled WGS sequence"/>
</dbReference>
<accession>A0AA35SWB8</accession>
<gene>
    <name evidence="2" type="ORF">GBAR_LOCUS20313</name>
</gene>
<name>A0AA35SWB8_GEOBA</name>
<evidence type="ECO:0000313" key="2">
    <source>
        <dbReference type="EMBL" id="CAI8036226.1"/>
    </source>
</evidence>
<protein>
    <submittedName>
        <fullName evidence="2">Uncharacterized protein</fullName>
    </submittedName>
</protein>
<organism evidence="2 3">
    <name type="scientific">Geodia barretti</name>
    <name type="common">Barrett's horny sponge</name>
    <dbReference type="NCBI Taxonomy" id="519541"/>
    <lineage>
        <taxon>Eukaryota</taxon>
        <taxon>Metazoa</taxon>
        <taxon>Porifera</taxon>
        <taxon>Demospongiae</taxon>
        <taxon>Heteroscleromorpha</taxon>
        <taxon>Tetractinellida</taxon>
        <taxon>Astrophorina</taxon>
        <taxon>Geodiidae</taxon>
        <taxon>Geodia</taxon>
    </lineage>
</organism>
<evidence type="ECO:0000256" key="1">
    <source>
        <dbReference type="SAM" id="MobiDB-lite"/>
    </source>
</evidence>
<sequence>MSTGVASSQLTASTSPLSAASCRSVLPTCTLKMCLKQPYNLQ</sequence>
<dbReference type="AlphaFoldDB" id="A0AA35SWB8"/>
<evidence type="ECO:0000313" key="3">
    <source>
        <dbReference type="Proteomes" id="UP001174909"/>
    </source>
</evidence>
<keyword evidence="3" id="KW-1185">Reference proteome</keyword>
<dbReference type="EMBL" id="CASHTH010002851">
    <property type="protein sequence ID" value="CAI8036226.1"/>
    <property type="molecule type" value="Genomic_DNA"/>
</dbReference>
<comment type="caution">
    <text evidence="2">The sequence shown here is derived from an EMBL/GenBank/DDBJ whole genome shotgun (WGS) entry which is preliminary data.</text>
</comment>
<feature type="region of interest" description="Disordered" evidence="1">
    <location>
        <begin position="1"/>
        <end position="21"/>
    </location>
</feature>
<proteinExistence type="predicted"/>
<feature type="non-terminal residue" evidence="2">
    <location>
        <position position="42"/>
    </location>
</feature>